<dbReference type="EMBL" id="JACXVP010000005">
    <property type="protein sequence ID" value="KAG5604947.1"/>
    <property type="molecule type" value="Genomic_DNA"/>
</dbReference>
<keyword evidence="3" id="KW-1185">Reference proteome</keyword>
<organism evidence="2 3">
    <name type="scientific">Solanum commersonii</name>
    <name type="common">Commerson's wild potato</name>
    <name type="synonym">Commerson's nightshade</name>
    <dbReference type="NCBI Taxonomy" id="4109"/>
    <lineage>
        <taxon>Eukaryota</taxon>
        <taxon>Viridiplantae</taxon>
        <taxon>Streptophyta</taxon>
        <taxon>Embryophyta</taxon>
        <taxon>Tracheophyta</taxon>
        <taxon>Spermatophyta</taxon>
        <taxon>Magnoliopsida</taxon>
        <taxon>eudicotyledons</taxon>
        <taxon>Gunneridae</taxon>
        <taxon>Pentapetalae</taxon>
        <taxon>asterids</taxon>
        <taxon>lamiids</taxon>
        <taxon>Solanales</taxon>
        <taxon>Solanaceae</taxon>
        <taxon>Solanoideae</taxon>
        <taxon>Solaneae</taxon>
        <taxon>Solanum</taxon>
    </lineage>
</organism>
<name>A0A9J5YW54_SOLCO</name>
<evidence type="ECO:0000256" key="1">
    <source>
        <dbReference type="SAM" id="MobiDB-lite"/>
    </source>
</evidence>
<gene>
    <name evidence="2" type="ORF">H5410_026439</name>
</gene>
<reference evidence="2 3" key="1">
    <citation type="submission" date="2020-09" db="EMBL/GenBank/DDBJ databases">
        <title>De no assembly of potato wild relative species, Solanum commersonii.</title>
        <authorList>
            <person name="Cho K."/>
        </authorList>
    </citation>
    <scope>NUCLEOTIDE SEQUENCE [LARGE SCALE GENOMIC DNA]</scope>
    <source>
        <strain evidence="2">LZ3.2</strain>
        <tissue evidence="2">Leaf</tissue>
    </source>
</reference>
<dbReference type="Proteomes" id="UP000824120">
    <property type="component" value="Chromosome 5"/>
</dbReference>
<feature type="region of interest" description="Disordered" evidence="1">
    <location>
        <begin position="1"/>
        <end position="26"/>
    </location>
</feature>
<proteinExistence type="predicted"/>
<dbReference type="AlphaFoldDB" id="A0A9J5YW54"/>
<comment type="caution">
    <text evidence="2">The sequence shown here is derived from an EMBL/GenBank/DDBJ whole genome shotgun (WGS) entry which is preliminary data.</text>
</comment>
<sequence>MEPVDPEPLTAKPAHFQGQTNPRSKHTSPFFQISCAIVHGFLTSVTTLAMEPVGPKDQISPFSRSNEPRKFRRQKCRNISWAFVNTLAMEPRRPNRPILKVKRSPEQAYPHLTDFHLL</sequence>
<feature type="compositionally biased region" description="Polar residues" evidence="1">
    <location>
        <begin position="17"/>
        <end position="26"/>
    </location>
</feature>
<evidence type="ECO:0000313" key="2">
    <source>
        <dbReference type="EMBL" id="KAG5604947.1"/>
    </source>
</evidence>
<protein>
    <submittedName>
        <fullName evidence="2">Uncharacterized protein</fullName>
    </submittedName>
</protein>
<evidence type="ECO:0000313" key="3">
    <source>
        <dbReference type="Proteomes" id="UP000824120"/>
    </source>
</evidence>
<accession>A0A9J5YW54</accession>